<proteinExistence type="predicted"/>
<comment type="caution">
    <text evidence="1">The sequence shown here is derived from an EMBL/GenBank/DDBJ whole genome shotgun (WGS) entry which is preliminary data.</text>
</comment>
<protein>
    <recommendedName>
        <fullName evidence="2">RdRp</fullName>
    </recommendedName>
</protein>
<dbReference type="InterPro" id="IPR043502">
    <property type="entry name" value="DNA/RNA_pol_sf"/>
</dbReference>
<dbReference type="SUPFAM" id="SSF56672">
    <property type="entry name" value="DNA/RNA polymerases"/>
    <property type="match status" value="1"/>
</dbReference>
<accession>A0A2V0RH74</accession>
<evidence type="ECO:0008006" key="2">
    <source>
        <dbReference type="Google" id="ProtNLM"/>
    </source>
</evidence>
<organism evidence="1">
    <name type="scientific">viral metagenome</name>
    <dbReference type="NCBI Taxonomy" id="1070528"/>
    <lineage>
        <taxon>unclassified sequences</taxon>
        <taxon>metagenomes</taxon>
        <taxon>organismal metagenomes</taxon>
    </lineage>
</organism>
<sequence>MTNSKFISDYINNSHDYITQHPLLKPDKFKTLSEIGLSFKEFHEYEVSPAFKSREIQEKIELISDSPYANDDTTFYEVRYSIYTALENSEYNIASQFHTTLPDGSHSTTDIFGLILSHINQTAIYWKSAQSSRTRINNREFNDYYINRQNDVNTDWLKSISLTANVQHSAIPFLSYWKMNYDPKSKVNCKVLPDWKDGLSYTVDYMKQVNAENYSYVKYEKEDISFGNPNFCIALYCTIYQCTKLTSGDLDSVRSYISPQLAYSYFPGHTASGASPIEGEYSRKKGDPYLMLKTINRLTRLQDYLESNIDWNDDDPIGSCLTSFSELSDDRSTMEVSPWNYPIKVNKRKQYRGKLIHPHSYTPEEWDTMKDKHQDVIQRDFGETTIFKNMETGNIRDVPKTAKGFNYPELSTDSKLGRYLDDLMYISTLSIKIRDMYPVGVYPSLIQFCWIRSLIEYEIEKNIKLVTTDPKRVLSATGLDINQMGLALDAKFFSNEITNLDLKVIDPESKYALIKLIGIALAFEVDGKAWDQHIIAIIWILFFSDLRVSMDHNDHRGIPQLRLFDVMVTIALFSYIKFNEEVPVEVLPCFNPSGVPATKTLNDASNTCMANYALHKITRGQCTSWRTGTTFSNGDNLLSMYGIELQDRSVIMLVEPSEFAYWYQMFNQEIEQDARVLNFQFHKKFPIKFSGYWFKKLVRRGLDYSSLGQHVDINLPVGVTVPFQPAPQLADKYYASEAPVSETQFAKTRGQYEVSKAVAYSGLLWNGLKSLCRTALYDDKIFSELVVGRYKYGFDAKIPVLDSTGRVVTSTIPIDNFIGGIIRSKIQTGQHVQTMLLGFGRESNSTHNWVTSFRMGYFSKYPDFETNHYTMIGRRILDVLPRRNGISEYVDPFKKEDPEVYQMKDFRLLCLTAVASVQQISNVYTLILNHVNLNAELEERFEDEEFEPMTTEKKRKLAMKRIDSEKEIKNTMSEYEQFKNNKRIMKMNSQSIDHIKAVNSLIHTLYNVSKN</sequence>
<reference evidence="1" key="1">
    <citation type="submission" date="2017-04" db="EMBL/GenBank/DDBJ databases">
        <title>Unveiling RNA virosphere associated with marine microorganisms.</title>
        <authorList>
            <person name="Urayama S."/>
            <person name="Takaki Y."/>
            <person name="Nishi S."/>
            <person name="Yoshida Y."/>
            <person name="Deguchi S."/>
            <person name="Takai K."/>
            <person name="Nunoura T."/>
        </authorList>
    </citation>
    <scope>NUCLEOTIDE SEQUENCE</scope>
</reference>
<dbReference type="EMBL" id="BDQA01000421">
    <property type="protein sequence ID" value="GBH21888.1"/>
    <property type="molecule type" value="Genomic_RNA"/>
</dbReference>
<evidence type="ECO:0000313" key="1">
    <source>
        <dbReference type="EMBL" id="GBH21888.1"/>
    </source>
</evidence>
<dbReference type="AlphaFoldDB" id="A0A2V0RH74"/>
<name>A0A2V0RH74_9ZZZZ</name>